<feature type="domain" description="HTH cro/C1-type" evidence="1">
    <location>
        <begin position="49"/>
        <end position="83"/>
    </location>
</feature>
<comment type="caution">
    <text evidence="2">The sequence shown here is derived from an EMBL/GenBank/DDBJ whole genome shotgun (WGS) entry which is preliminary data.</text>
</comment>
<sequence length="139" mass="15702">MVVLGMSLTNEKEAFGKRLTRLFNDAGIGTSSPTAVAREFNRRYLGQPVTAQAVRKWINGEAIPPGDKIRVLAKWLKVSPHWLHYGEGEKNAGTLKIEEERGNYGEDLSTLPEDFQRLAPKHKAMVCEIVRALLRMEKR</sequence>
<dbReference type="EMBL" id="MLJW01000001">
    <property type="protein sequence ID" value="OIR19797.1"/>
    <property type="molecule type" value="Genomic_DNA"/>
</dbReference>
<evidence type="ECO:0000313" key="2">
    <source>
        <dbReference type="EMBL" id="OIR19797.1"/>
    </source>
</evidence>
<accession>A0A1J5TTL8</accession>
<dbReference type="PROSITE" id="PS50943">
    <property type="entry name" value="HTH_CROC1"/>
    <property type="match status" value="1"/>
</dbReference>
<proteinExistence type="predicted"/>
<dbReference type="InterPro" id="IPR001387">
    <property type="entry name" value="Cro/C1-type_HTH"/>
</dbReference>
<dbReference type="AlphaFoldDB" id="A0A1J5TTL8"/>
<dbReference type="InterPro" id="IPR010982">
    <property type="entry name" value="Lambda_DNA-bd_dom_sf"/>
</dbReference>
<name>A0A1J5TTL8_9ZZZZ</name>
<reference evidence="2" key="1">
    <citation type="submission" date="2016-10" db="EMBL/GenBank/DDBJ databases">
        <title>Sequence of Gallionella enrichment culture.</title>
        <authorList>
            <person name="Poehlein A."/>
            <person name="Muehling M."/>
            <person name="Daniel R."/>
        </authorList>
    </citation>
    <scope>NUCLEOTIDE SEQUENCE</scope>
</reference>
<evidence type="ECO:0000259" key="1">
    <source>
        <dbReference type="PROSITE" id="PS50943"/>
    </source>
</evidence>
<dbReference type="Gene3D" id="1.10.260.40">
    <property type="entry name" value="lambda repressor-like DNA-binding domains"/>
    <property type="match status" value="1"/>
</dbReference>
<protein>
    <recommendedName>
        <fullName evidence="1">HTH cro/C1-type domain-containing protein</fullName>
    </recommendedName>
</protein>
<organism evidence="2">
    <name type="scientific">mine drainage metagenome</name>
    <dbReference type="NCBI Taxonomy" id="410659"/>
    <lineage>
        <taxon>unclassified sequences</taxon>
        <taxon>metagenomes</taxon>
        <taxon>ecological metagenomes</taxon>
    </lineage>
</organism>
<gene>
    <name evidence="2" type="ORF">GALL_06810</name>
</gene>
<dbReference type="CDD" id="cd00093">
    <property type="entry name" value="HTH_XRE"/>
    <property type="match status" value="1"/>
</dbReference>
<dbReference type="SUPFAM" id="SSF47413">
    <property type="entry name" value="lambda repressor-like DNA-binding domains"/>
    <property type="match status" value="1"/>
</dbReference>
<dbReference type="GO" id="GO:0003677">
    <property type="term" value="F:DNA binding"/>
    <property type="evidence" value="ECO:0007669"/>
    <property type="project" value="InterPro"/>
</dbReference>